<sequence>MAFSLRCGWWWLPIAPLPVLTAFVTLVAPQPVSLRLIPVVYFASMVLIFASPYFVHRDRRILAEHTEWTPSKWFYYMPLLAVPFPILYVIRRYRTVENW</sequence>
<reference evidence="2 3" key="1">
    <citation type="submission" date="2018-04" db="EMBL/GenBank/DDBJ databases">
        <title>Halococcoides cellulosivorans gen. nov., sp. nov., an extremely halophilic cellulose-utilizing haloarchaeon from hypersaline lakes.</title>
        <authorList>
            <person name="Sorokin D.Y."/>
            <person name="Toshchakov S.V."/>
            <person name="Samarov N.I."/>
            <person name="Korzhenkov A."/>
            <person name="Kublanov I.V."/>
        </authorList>
    </citation>
    <scope>NUCLEOTIDE SEQUENCE [LARGE SCALE GENOMIC DNA]</scope>
    <source>
        <strain evidence="2 3">HArcel1</strain>
    </source>
</reference>
<feature type="transmembrane region" description="Helical" evidence="1">
    <location>
        <begin position="34"/>
        <end position="53"/>
    </location>
</feature>
<keyword evidence="1" id="KW-1133">Transmembrane helix</keyword>
<dbReference type="Proteomes" id="UP000244727">
    <property type="component" value="Chromosome"/>
</dbReference>
<keyword evidence="1" id="KW-0472">Membrane</keyword>
<organism evidence="2 3">
    <name type="scientific">Halococcoides cellulosivorans</name>
    <dbReference type="NCBI Taxonomy" id="1679096"/>
    <lineage>
        <taxon>Archaea</taxon>
        <taxon>Methanobacteriati</taxon>
        <taxon>Methanobacteriota</taxon>
        <taxon>Stenosarchaea group</taxon>
        <taxon>Halobacteria</taxon>
        <taxon>Halobacteriales</taxon>
        <taxon>Haloarculaceae</taxon>
        <taxon>Halococcoides</taxon>
    </lineage>
</organism>
<dbReference type="AlphaFoldDB" id="A0A2R4X1Y8"/>
<feature type="transmembrane region" description="Helical" evidence="1">
    <location>
        <begin position="73"/>
        <end position="90"/>
    </location>
</feature>
<dbReference type="EMBL" id="CP028858">
    <property type="protein sequence ID" value="AWB27788.1"/>
    <property type="molecule type" value="Genomic_DNA"/>
</dbReference>
<protein>
    <submittedName>
        <fullName evidence="2">Uncharacterized protein</fullName>
    </submittedName>
</protein>
<evidence type="ECO:0000256" key="1">
    <source>
        <dbReference type="SAM" id="Phobius"/>
    </source>
</evidence>
<accession>A0A2R4X1Y8</accession>
<feature type="transmembrane region" description="Helical" evidence="1">
    <location>
        <begin position="7"/>
        <end position="28"/>
    </location>
</feature>
<gene>
    <name evidence="2" type="ORF">HARCEL1_08730</name>
</gene>
<keyword evidence="1" id="KW-0812">Transmembrane</keyword>
<proteinExistence type="predicted"/>
<dbReference type="KEGG" id="harc:HARCEL1_08730"/>
<evidence type="ECO:0000313" key="3">
    <source>
        <dbReference type="Proteomes" id="UP000244727"/>
    </source>
</evidence>
<evidence type="ECO:0000313" key="2">
    <source>
        <dbReference type="EMBL" id="AWB27788.1"/>
    </source>
</evidence>
<keyword evidence="3" id="KW-1185">Reference proteome</keyword>
<name>A0A2R4X1Y8_9EURY</name>